<dbReference type="Proteomes" id="UP000030755">
    <property type="component" value="Unassembled WGS sequence"/>
</dbReference>
<accession>A0A075AVC0</accession>
<organism evidence="2 4">
    <name type="scientific">Rozella allomycis (strain CSF55)</name>
    <dbReference type="NCBI Taxonomy" id="988480"/>
    <lineage>
        <taxon>Eukaryota</taxon>
        <taxon>Fungi</taxon>
        <taxon>Fungi incertae sedis</taxon>
        <taxon>Cryptomycota</taxon>
        <taxon>Cryptomycota incertae sedis</taxon>
        <taxon>Rozella</taxon>
    </lineage>
</organism>
<feature type="coiled-coil region" evidence="1">
    <location>
        <begin position="64"/>
        <end position="114"/>
    </location>
</feature>
<reference evidence="3" key="3">
    <citation type="submission" date="2018-08" db="EMBL/GenBank/DDBJ databases">
        <title>Leveraging single-cell genomics to expand the Fungal Tree of Life.</title>
        <authorList>
            <consortium name="DOE Joint Genome Institute"/>
            <person name="Ahrendt S.R."/>
            <person name="Quandt C.A."/>
            <person name="Ciobanu D."/>
            <person name="Clum A."/>
            <person name="Salamov A."/>
            <person name="Andreopoulos B."/>
            <person name="Cheng J.-F."/>
            <person name="Woyke T."/>
            <person name="Pelin A."/>
            <person name="Henrissat B."/>
            <person name="Reynolds N."/>
            <person name="Benny G.L."/>
            <person name="Smith M.E."/>
            <person name="James T.Y."/>
            <person name="Grigoriev I.V."/>
        </authorList>
    </citation>
    <scope>NUCLEOTIDE SEQUENCE</scope>
    <source>
        <strain evidence="3">CSF55</strain>
    </source>
</reference>
<dbReference type="AlphaFoldDB" id="A0A075AVC0"/>
<evidence type="ECO:0000313" key="2">
    <source>
        <dbReference type="EMBL" id="EPZ34203.1"/>
    </source>
</evidence>
<keyword evidence="1" id="KW-0175">Coiled coil</keyword>
<dbReference type="Proteomes" id="UP000281549">
    <property type="component" value="Unassembled WGS sequence"/>
</dbReference>
<sequence length="391" mass="45041">MNSLNTKDLLESVKHHQEIHEKIPNSESMVEGFKLLKEVPVANLYSETFKDAKVVADIFTEIDLTELKADLEKEETNIEVLLNFVRNKVGAENLSHAENKLKGIDENKKKAREILSMLECANANLKMPYQRNIKNAVNNFKGKFYKVLSEDEIQIRSNHMYGFTCIQDNYEAYSKLFTIILASMGTDRCDGIWNVRTGTFNGMVVSEWAKFEKYSNEVDISTYTNKHLTKMIDEISLFKDWIYEVSRHVKILLDAVQIKDGMRKGKKIKEMRNAIESYNKLNLLLHNDGSTIFEKPEVDAFSVSCQNTDVNPGDKATFTIEKSNKEPENLTVKIKNSEGEIIFNDQCYNGEIDLTIKEEYFKDSPKVTLFFQLKDSEILTQTLTIYDINKV</sequence>
<dbReference type="EMBL" id="ML005024">
    <property type="protein sequence ID" value="RKP20770.1"/>
    <property type="molecule type" value="Genomic_DNA"/>
</dbReference>
<evidence type="ECO:0000313" key="3">
    <source>
        <dbReference type="EMBL" id="RKP20770.1"/>
    </source>
</evidence>
<protein>
    <submittedName>
        <fullName evidence="2">Uncharacterized protein</fullName>
    </submittedName>
</protein>
<keyword evidence="4" id="KW-1185">Reference proteome</keyword>
<proteinExistence type="predicted"/>
<evidence type="ECO:0000313" key="4">
    <source>
        <dbReference type="Proteomes" id="UP000030755"/>
    </source>
</evidence>
<reference evidence="5" key="2">
    <citation type="journal article" date="2018" name="Nat. Microbiol.">
        <title>Leveraging single-cell genomics to expand the fungal tree of life.</title>
        <authorList>
            <person name="Ahrendt S.R."/>
            <person name="Quandt C.A."/>
            <person name="Ciobanu D."/>
            <person name="Clum A."/>
            <person name="Salamov A."/>
            <person name="Andreopoulos B."/>
            <person name="Cheng J.F."/>
            <person name="Woyke T."/>
            <person name="Pelin A."/>
            <person name="Henrissat B."/>
            <person name="Reynolds N.K."/>
            <person name="Benny G.L."/>
            <person name="Smith M.E."/>
            <person name="James T.Y."/>
            <person name="Grigoriev I.V."/>
        </authorList>
    </citation>
    <scope>NUCLEOTIDE SEQUENCE [LARGE SCALE GENOMIC DNA]</scope>
    <source>
        <strain evidence="5">CSF55</strain>
    </source>
</reference>
<dbReference type="EMBL" id="KE560973">
    <property type="protein sequence ID" value="EPZ34203.1"/>
    <property type="molecule type" value="Genomic_DNA"/>
</dbReference>
<name>A0A075AVC0_ROZAC</name>
<dbReference type="HOGENOM" id="CLU_706275_0_0_1"/>
<evidence type="ECO:0000256" key="1">
    <source>
        <dbReference type="SAM" id="Coils"/>
    </source>
</evidence>
<evidence type="ECO:0000313" key="5">
    <source>
        <dbReference type="Proteomes" id="UP000281549"/>
    </source>
</evidence>
<gene>
    <name evidence="2" type="ORF">O9G_004319</name>
    <name evidence="3" type="ORF">ROZALSC1DRAFT_27780</name>
</gene>
<reference evidence="2 4" key="1">
    <citation type="journal article" date="2013" name="Curr. Biol.">
        <title>Shared signatures of parasitism and phylogenomics unite Cryptomycota and microsporidia.</title>
        <authorList>
            <person name="James T.Y."/>
            <person name="Pelin A."/>
            <person name="Bonen L."/>
            <person name="Ahrendt S."/>
            <person name="Sain D."/>
            <person name="Corradi N."/>
            <person name="Stajich J.E."/>
        </authorList>
    </citation>
    <scope>NUCLEOTIDE SEQUENCE [LARGE SCALE GENOMIC DNA]</scope>
    <source>
        <strain evidence="2 4">CSF55</strain>
        <strain evidence="2 4">CSF55</strain>
    </source>
</reference>